<gene>
    <name evidence="1" type="ORF">NEZAVI_LOCUS15301</name>
</gene>
<evidence type="ECO:0000313" key="1">
    <source>
        <dbReference type="EMBL" id="CAH1407622.1"/>
    </source>
</evidence>
<organism evidence="1 2">
    <name type="scientific">Nezara viridula</name>
    <name type="common">Southern green stink bug</name>
    <name type="synonym">Cimex viridulus</name>
    <dbReference type="NCBI Taxonomy" id="85310"/>
    <lineage>
        <taxon>Eukaryota</taxon>
        <taxon>Metazoa</taxon>
        <taxon>Ecdysozoa</taxon>
        <taxon>Arthropoda</taxon>
        <taxon>Hexapoda</taxon>
        <taxon>Insecta</taxon>
        <taxon>Pterygota</taxon>
        <taxon>Neoptera</taxon>
        <taxon>Paraneoptera</taxon>
        <taxon>Hemiptera</taxon>
        <taxon>Heteroptera</taxon>
        <taxon>Panheteroptera</taxon>
        <taxon>Pentatomomorpha</taxon>
        <taxon>Pentatomoidea</taxon>
        <taxon>Pentatomidae</taxon>
        <taxon>Pentatominae</taxon>
        <taxon>Nezara</taxon>
    </lineage>
</organism>
<dbReference type="Proteomes" id="UP001152798">
    <property type="component" value="Chromosome 7"/>
</dbReference>
<name>A0A9P0MXQ5_NEZVI</name>
<sequence>MFSATRLTCSVKASYQELAKYLEVAPRLNAYRWFYIPGAILDLDRPLRTCTTWRPPPEQKLIPGFHHQIPGAREGQGSRGTVIPKANLAATDC</sequence>
<accession>A0A9P0MXQ5</accession>
<reference evidence="1" key="1">
    <citation type="submission" date="2022-01" db="EMBL/GenBank/DDBJ databases">
        <authorList>
            <person name="King R."/>
        </authorList>
    </citation>
    <scope>NUCLEOTIDE SEQUENCE</scope>
</reference>
<evidence type="ECO:0000313" key="2">
    <source>
        <dbReference type="Proteomes" id="UP001152798"/>
    </source>
</evidence>
<dbReference type="EMBL" id="OV725083">
    <property type="protein sequence ID" value="CAH1407622.1"/>
    <property type="molecule type" value="Genomic_DNA"/>
</dbReference>
<protein>
    <submittedName>
        <fullName evidence="1">Uncharacterized protein</fullName>
    </submittedName>
</protein>
<keyword evidence="2" id="KW-1185">Reference proteome</keyword>
<dbReference type="AlphaFoldDB" id="A0A9P0MXQ5"/>
<proteinExistence type="predicted"/>